<feature type="transmembrane region" description="Helical" evidence="6">
    <location>
        <begin position="120"/>
        <end position="146"/>
    </location>
</feature>
<feature type="compositionally biased region" description="Gly residues" evidence="5">
    <location>
        <begin position="335"/>
        <end position="348"/>
    </location>
</feature>
<dbReference type="EMBL" id="JAPEVA010000001">
    <property type="protein sequence ID" value="KAJ4413231.1"/>
    <property type="molecule type" value="Genomic_DNA"/>
</dbReference>
<feature type="compositionally biased region" description="Basic and acidic residues" evidence="5">
    <location>
        <begin position="573"/>
        <end position="587"/>
    </location>
</feature>
<comment type="subcellular location">
    <subcellularLocation>
        <location evidence="1">Membrane</location>
        <topology evidence="1">Multi-pass membrane protein</topology>
    </subcellularLocation>
</comment>
<feature type="signal peptide" evidence="7">
    <location>
        <begin position="1"/>
        <end position="25"/>
    </location>
</feature>
<evidence type="ECO:0000256" key="5">
    <source>
        <dbReference type="SAM" id="MobiDB-lite"/>
    </source>
</evidence>
<keyword evidence="4 6" id="KW-0472">Membrane</keyword>
<evidence type="ECO:0000256" key="3">
    <source>
        <dbReference type="ARBA" id="ARBA00022989"/>
    </source>
</evidence>
<dbReference type="PANTHER" id="PTHR28013:SF3">
    <property type="entry name" value="PROTEIN DCV1-RELATED"/>
    <property type="match status" value="1"/>
</dbReference>
<keyword evidence="7" id="KW-0732">Signal</keyword>
<dbReference type="Pfam" id="PF06687">
    <property type="entry name" value="SUR7"/>
    <property type="match status" value="1"/>
</dbReference>
<feature type="compositionally biased region" description="Basic and acidic residues" evidence="5">
    <location>
        <begin position="242"/>
        <end position="251"/>
    </location>
</feature>
<proteinExistence type="predicted"/>
<feature type="compositionally biased region" description="Low complexity" evidence="5">
    <location>
        <begin position="497"/>
        <end position="511"/>
    </location>
</feature>
<evidence type="ECO:0000313" key="9">
    <source>
        <dbReference type="Proteomes" id="UP001140510"/>
    </source>
</evidence>
<feature type="compositionally biased region" description="Low complexity" evidence="5">
    <location>
        <begin position="667"/>
        <end position="676"/>
    </location>
</feature>
<evidence type="ECO:0000256" key="1">
    <source>
        <dbReference type="ARBA" id="ARBA00004141"/>
    </source>
</evidence>
<dbReference type="AlphaFoldDB" id="A0A9W9DC20"/>
<feature type="compositionally biased region" description="Gly residues" evidence="5">
    <location>
        <begin position="355"/>
        <end position="376"/>
    </location>
</feature>
<feature type="compositionally biased region" description="Low complexity" evidence="5">
    <location>
        <begin position="461"/>
        <end position="470"/>
    </location>
</feature>
<evidence type="ECO:0008006" key="10">
    <source>
        <dbReference type="Google" id="ProtNLM"/>
    </source>
</evidence>
<dbReference type="InterPro" id="IPR009571">
    <property type="entry name" value="SUR7/Rim9-like_fungi"/>
</dbReference>
<dbReference type="PANTHER" id="PTHR28013">
    <property type="entry name" value="PROTEIN DCV1-RELATED"/>
    <property type="match status" value="1"/>
</dbReference>
<evidence type="ECO:0000256" key="4">
    <source>
        <dbReference type="ARBA" id="ARBA00023136"/>
    </source>
</evidence>
<accession>A0A9W9DC20</accession>
<dbReference type="Proteomes" id="UP001140510">
    <property type="component" value="Unassembled WGS sequence"/>
</dbReference>
<feature type="chain" id="PRO_5040895564" description="Pali-domain-containing protein" evidence="7">
    <location>
        <begin position="26"/>
        <end position="751"/>
    </location>
</feature>
<feature type="compositionally biased region" description="Low complexity" evidence="5">
    <location>
        <begin position="429"/>
        <end position="444"/>
    </location>
</feature>
<sequence length="751" mass="79605">MLRPATPLSILFFVAFCLLLLSTISTPIIPAIPIATYRNINFGVLGYCPNGGSCKGPMIGYDTETLFQDQPDTDFSLPANSRHALSSILIVHPIAALMTLICFGLAIAAHFHSPAHSPRYLLALLIFTFPTLLVSLLAFLVDILLFVPHVAWGGWIVLAATIIIVASGIVTCAMRRTLVSRKARKRRIAENDDMNGATYYANRPSDARVTTEFPKAESPPPMSNDTMSSAMKDNEYASFELSKQRSSEDRTPLNQRNPSLKTNSSAGREGSDPMIQPMRGPGGRQPVDQYGNPIPPMPQDQYMMNAGPGGPGRGRGGPMRGRGGYPPRGAPYGVPGRGGRGGPRGGMRGPPPPGWQGGRGGPMRGGPGGMGPGPMGRGAPPPGYNNFNQGPYGQGPPPREQSPYGQGNRGVSPQPPLPIGQAIEMDSRTGTPPVNQTQQNQNGNYGLRESDGDVQGMLALQQGGFQQGGFPSSAPQRRPSDGIVSPTSSYSQDELAPHQQQNAPQGLQPQQYLTVRAGWMQDRKHSDNSANSANSRGLSPIMDSPIEMPAQLSSVGGFAPPQPHHAHSNSMDRSSDYYEDVDPKFAEPARPNPPAMPTSLMPGGYSSNPNLLAAPERPPQLVDPNLPRTSSYEDLPDGSRSPAASEASHFTSVSQRPVNPAWRPEMGAAAGNFGPYNGPGPGRGRPMRPEDVILDANAANPDFAIPGVGIGGGRGRGRGAFRGRGRGAPPPAMMSQQGLQAPGRYPGASAM</sequence>
<dbReference type="GO" id="GO:0035838">
    <property type="term" value="C:growing cell tip"/>
    <property type="evidence" value="ECO:0007669"/>
    <property type="project" value="TreeGrafter"/>
</dbReference>
<feature type="transmembrane region" description="Helical" evidence="6">
    <location>
        <begin position="152"/>
        <end position="174"/>
    </location>
</feature>
<reference evidence="8" key="1">
    <citation type="submission" date="2022-10" db="EMBL/GenBank/DDBJ databases">
        <title>Tapping the CABI collections for fungal endophytes: first genome assemblies for Collariella, Neodidymelliopsis, Ascochyta clinopodiicola, Didymella pomorum, Didymosphaeria variabile, Neocosmospora piperis and Neocucurbitaria cava.</title>
        <authorList>
            <person name="Hill R."/>
        </authorList>
    </citation>
    <scope>NUCLEOTIDE SEQUENCE</scope>
    <source>
        <strain evidence="8">IMI 355091</strain>
    </source>
</reference>
<name>A0A9W9DC20_9PLEO</name>
<comment type="caution">
    <text evidence="8">The sequence shown here is derived from an EMBL/GenBank/DDBJ whole genome shotgun (WGS) entry which is preliminary data.</text>
</comment>
<feature type="compositionally biased region" description="Polar residues" evidence="5">
    <location>
        <begin position="252"/>
        <end position="266"/>
    </location>
</feature>
<feature type="region of interest" description="Disordered" evidence="5">
    <location>
        <begin position="208"/>
        <end position="689"/>
    </location>
</feature>
<feature type="transmembrane region" description="Helical" evidence="6">
    <location>
        <begin position="84"/>
        <end position="108"/>
    </location>
</feature>
<evidence type="ECO:0000256" key="6">
    <source>
        <dbReference type="SAM" id="Phobius"/>
    </source>
</evidence>
<keyword evidence="9" id="KW-1185">Reference proteome</keyword>
<feature type="compositionally biased region" description="Polar residues" evidence="5">
    <location>
        <begin position="648"/>
        <end position="657"/>
    </location>
</feature>
<gene>
    <name evidence="8" type="ORF">N0V91_000205</name>
</gene>
<dbReference type="InterPro" id="IPR051380">
    <property type="entry name" value="pH-response_reg_palI/RIM9"/>
</dbReference>
<organism evidence="8 9">
    <name type="scientific">Didymella pomorum</name>
    <dbReference type="NCBI Taxonomy" id="749634"/>
    <lineage>
        <taxon>Eukaryota</taxon>
        <taxon>Fungi</taxon>
        <taxon>Dikarya</taxon>
        <taxon>Ascomycota</taxon>
        <taxon>Pezizomycotina</taxon>
        <taxon>Dothideomycetes</taxon>
        <taxon>Pleosporomycetidae</taxon>
        <taxon>Pleosporales</taxon>
        <taxon>Pleosporineae</taxon>
        <taxon>Didymellaceae</taxon>
        <taxon>Didymella</taxon>
    </lineage>
</organism>
<evidence type="ECO:0000256" key="7">
    <source>
        <dbReference type="SAM" id="SignalP"/>
    </source>
</evidence>
<feature type="compositionally biased region" description="Basic residues" evidence="5">
    <location>
        <begin position="715"/>
        <end position="725"/>
    </location>
</feature>
<dbReference type="GO" id="GO:0005886">
    <property type="term" value="C:plasma membrane"/>
    <property type="evidence" value="ECO:0007669"/>
    <property type="project" value="InterPro"/>
</dbReference>
<evidence type="ECO:0000256" key="2">
    <source>
        <dbReference type="ARBA" id="ARBA00022692"/>
    </source>
</evidence>
<feature type="compositionally biased region" description="Polar residues" evidence="5">
    <location>
        <begin position="528"/>
        <end position="537"/>
    </location>
</feature>
<dbReference type="OrthoDB" id="2354757at2759"/>
<feature type="region of interest" description="Disordered" evidence="5">
    <location>
        <begin position="703"/>
        <end position="751"/>
    </location>
</feature>
<keyword evidence="2 6" id="KW-0812">Transmembrane</keyword>
<keyword evidence="3 6" id="KW-1133">Transmembrane helix</keyword>
<dbReference type="GO" id="GO:0032153">
    <property type="term" value="C:cell division site"/>
    <property type="evidence" value="ECO:0007669"/>
    <property type="project" value="TreeGrafter"/>
</dbReference>
<protein>
    <recommendedName>
        <fullName evidence="10">Pali-domain-containing protein</fullName>
    </recommendedName>
</protein>
<feature type="compositionally biased region" description="Gly residues" evidence="5">
    <location>
        <begin position="307"/>
        <end position="326"/>
    </location>
</feature>
<evidence type="ECO:0000313" key="8">
    <source>
        <dbReference type="EMBL" id="KAJ4413231.1"/>
    </source>
</evidence>